<dbReference type="GO" id="GO:0006567">
    <property type="term" value="P:L-threonine catabolic process"/>
    <property type="evidence" value="ECO:0007669"/>
    <property type="project" value="TreeGrafter"/>
</dbReference>
<gene>
    <name evidence="7" type="ORF">CLV72_1011180</name>
</gene>
<dbReference type="InterPro" id="IPR001597">
    <property type="entry name" value="ArAA_b-elim_lyase/Thr_aldolase"/>
</dbReference>
<reference evidence="7 8" key="1">
    <citation type="submission" date="2018-03" db="EMBL/GenBank/DDBJ databases">
        <title>Genomic Encyclopedia of Archaeal and Bacterial Type Strains, Phase II (KMG-II): from individual species to whole genera.</title>
        <authorList>
            <person name="Goeker M."/>
        </authorList>
    </citation>
    <scope>NUCLEOTIDE SEQUENCE [LARGE SCALE GENOMIC DNA]</scope>
    <source>
        <strain evidence="7 8">DSM 45601</strain>
    </source>
</reference>
<comment type="similarity">
    <text evidence="2">Belongs to the threonine aldolase family.</text>
</comment>
<dbReference type="FunFam" id="3.40.640.10:FF:000030">
    <property type="entry name" value="Low-specificity L-threonine aldolase"/>
    <property type="match status" value="1"/>
</dbReference>
<dbReference type="EMBL" id="PVZC01000001">
    <property type="protein sequence ID" value="PRY02577.1"/>
    <property type="molecule type" value="Genomic_DNA"/>
</dbReference>
<dbReference type="Gene3D" id="3.40.640.10">
    <property type="entry name" value="Type I PLP-dependent aspartate aminotransferase-like (Major domain)"/>
    <property type="match status" value="1"/>
</dbReference>
<dbReference type="GO" id="GO:0006545">
    <property type="term" value="P:glycine biosynthetic process"/>
    <property type="evidence" value="ECO:0007669"/>
    <property type="project" value="TreeGrafter"/>
</dbReference>
<keyword evidence="3" id="KW-0663">Pyridoxal phosphate</keyword>
<dbReference type="InterPro" id="IPR023603">
    <property type="entry name" value="Low_specificity_L-TA-like"/>
</dbReference>
<organism evidence="7 8">
    <name type="scientific">Allonocardiopsis opalescens</name>
    <dbReference type="NCBI Taxonomy" id="1144618"/>
    <lineage>
        <taxon>Bacteria</taxon>
        <taxon>Bacillati</taxon>
        <taxon>Actinomycetota</taxon>
        <taxon>Actinomycetes</taxon>
        <taxon>Streptosporangiales</taxon>
        <taxon>Allonocardiopsis</taxon>
    </lineage>
</organism>
<comment type="caution">
    <text evidence="7">The sequence shown here is derived from an EMBL/GenBank/DDBJ whole genome shotgun (WGS) entry which is preliminary data.</text>
</comment>
<dbReference type="NCBIfam" id="NF041359">
    <property type="entry name" value="GntG_guanitoxin"/>
    <property type="match status" value="1"/>
</dbReference>
<dbReference type="OrthoDB" id="9774495at2"/>
<feature type="domain" description="Aromatic amino acid beta-eliminating lyase/threonine aldolase" evidence="6">
    <location>
        <begin position="3"/>
        <end position="283"/>
    </location>
</feature>
<proteinExistence type="inferred from homology"/>
<evidence type="ECO:0000256" key="5">
    <source>
        <dbReference type="PIRSR" id="PIRSR017617-1"/>
    </source>
</evidence>
<dbReference type="AlphaFoldDB" id="A0A2T0QF64"/>
<keyword evidence="4" id="KW-0456">Lyase</keyword>
<protein>
    <submittedName>
        <fullName evidence="7">L-threonine aldolase</fullName>
    </submittedName>
</protein>
<dbReference type="PANTHER" id="PTHR48097">
    <property type="entry name" value="L-THREONINE ALDOLASE-RELATED"/>
    <property type="match status" value="1"/>
</dbReference>
<dbReference type="Gene3D" id="3.90.1150.10">
    <property type="entry name" value="Aspartate Aminotransferase, domain 1"/>
    <property type="match status" value="1"/>
</dbReference>
<name>A0A2T0QF64_9ACTN</name>
<evidence type="ECO:0000256" key="2">
    <source>
        <dbReference type="ARBA" id="ARBA00006966"/>
    </source>
</evidence>
<dbReference type="GO" id="GO:0008732">
    <property type="term" value="F:L-allo-threonine aldolase activity"/>
    <property type="evidence" value="ECO:0007669"/>
    <property type="project" value="TreeGrafter"/>
</dbReference>
<dbReference type="InterPro" id="IPR015421">
    <property type="entry name" value="PyrdxlP-dep_Trfase_major"/>
</dbReference>
<dbReference type="Pfam" id="PF01212">
    <property type="entry name" value="Beta_elim_lyase"/>
    <property type="match status" value="1"/>
</dbReference>
<dbReference type="SUPFAM" id="SSF53383">
    <property type="entry name" value="PLP-dependent transferases"/>
    <property type="match status" value="1"/>
</dbReference>
<dbReference type="Proteomes" id="UP000237846">
    <property type="component" value="Unassembled WGS sequence"/>
</dbReference>
<evidence type="ECO:0000256" key="1">
    <source>
        <dbReference type="ARBA" id="ARBA00001933"/>
    </source>
</evidence>
<dbReference type="PANTHER" id="PTHR48097:SF9">
    <property type="entry name" value="L-THREONINE ALDOLASE"/>
    <property type="match status" value="1"/>
</dbReference>
<evidence type="ECO:0000313" key="7">
    <source>
        <dbReference type="EMBL" id="PRY02577.1"/>
    </source>
</evidence>
<dbReference type="InterPro" id="IPR015424">
    <property type="entry name" value="PyrdxlP-dep_Trfase"/>
</dbReference>
<keyword evidence="8" id="KW-1185">Reference proteome</keyword>
<evidence type="ECO:0000313" key="8">
    <source>
        <dbReference type="Proteomes" id="UP000237846"/>
    </source>
</evidence>
<evidence type="ECO:0000256" key="4">
    <source>
        <dbReference type="ARBA" id="ARBA00023239"/>
    </source>
</evidence>
<comment type="cofactor">
    <cofactor evidence="1">
        <name>pyridoxal 5'-phosphate</name>
        <dbReference type="ChEBI" id="CHEBI:597326"/>
    </cofactor>
</comment>
<dbReference type="RefSeq" id="WP_106240379.1">
    <property type="nucleotide sequence ID" value="NZ_PVZC01000001.1"/>
</dbReference>
<dbReference type="GO" id="GO:0005829">
    <property type="term" value="C:cytosol"/>
    <property type="evidence" value="ECO:0007669"/>
    <property type="project" value="TreeGrafter"/>
</dbReference>
<evidence type="ECO:0000259" key="6">
    <source>
        <dbReference type="Pfam" id="PF01212"/>
    </source>
</evidence>
<evidence type="ECO:0000256" key="3">
    <source>
        <dbReference type="ARBA" id="ARBA00022898"/>
    </source>
</evidence>
<dbReference type="PIRSF" id="PIRSF017617">
    <property type="entry name" value="Thr_aldolase"/>
    <property type="match status" value="1"/>
</dbReference>
<accession>A0A2T0QF64</accession>
<feature type="modified residue" description="N6-(pyridoxal phosphate)lysine" evidence="5">
    <location>
        <position position="197"/>
    </location>
</feature>
<sequence length="340" mass="35601">MIDLRSDTVTRPTDAMRRAMYEAETGDDVYGEDPTVNRLEAEVAELTGFPAALYVPSGSMANQLAVYAAIRSGDEVWTHVDSHVSIDEQGGVAVLARGQLRTFTGPGPAPSTEWLEDGLRERHDIHRAPPRLISLENTFGGTVVPVAEQRRVADFARANGLLVHLDGARLWNAATALGLTPAETARGADSLAVCFSKGLGAPVGSALCGGADTIARARRARKLLGGGMRQAGVIAAGALYALRHHRGRLADDHRRARALAEGIAELPGLSVDLAAVHTNMVFVGVPRGRTDAYLAAFREHGVAAGASYGGAIRLVTHLDLGDADITAAVDAIAKAAAALA</sequence>
<dbReference type="InterPro" id="IPR015422">
    <property type="entry name" value="PyrdxlP-dep_Trfase_small"/>
</dbReference>